<evidence type="ECO:0000259" key="8">
    <source>
        <dbReference type="Pfam" id="PF04101"/>
    </source>
</evidence>
<evidence type="ECO:0000256" key="2">
    <source>
        <dbReference type="ARBA" id="ARBA00006962"/>
    </source>
</evidence>
<dbReference type="InterPro" id="IPR007235">
    <property type="entry name" value="Glyco_trans_28_C"/>
</dbReference>
<name>A0A7S3AUG2_9EUKA</name>
<evidence type="ECO:0000313" key="9">
    <source>
        <dbReference type="EMBL" id="CAE0115749.1"/>
    </source>
</evidence>
<dbReference type="Gene3D" id="3.40.50.2000">
    <property type="entry name" value="Glycogen Phosphorylase B"/>
    <property type="match status" value="1"/>
</dbReference>
<keyword evidence="5" id="KW-0328">Glycosyltransferase</keyword>
<sequence length="164" mass="18120">MTAFVTVGTTQFDVLIQTLLSDEALALLATQGYEKLVLQIGRGDDPPAINNPPLAIDWFRFKTSLHKDMADASLIISHAGAGSVLEGMRLRARMVVVVNDALMDNHQQELAQELHSQDHLLATTPAKLIDALQTLPQRNVQFRPFPEPNMEAFPRFLAAHLGLK</sequence>
<dbReference type="Pfam" id="PF04101">
    <property type="entry name" value="Glyco_tran_28_C"/>
    <property type="match status" value="1"/>
</dbReference>
<evidence type="ECO:0000256" key="5">
    <source>
        <dbReference type="ARBA" id="ARBA00022676"/>
    </source>
</evidence>
<comment type="subcellular location">
    <subcellularLocation>
        <location evidence="1">Endoplasmic reticulum</location>
    </subcellularLocation>
</comment>
<organism evidence="9">
    <name type="scientific">Haptolina ericina</name>
    <dbReference type="NCBI Taxonomy" id="156174"/>
    <lineage>
        <taxon>Eukaryota</taxon>
        <taxon>Haptista</taxon>
        <taxon>Haptophyta</taxon>
        <taxon>Prymnesiophyceae</taxon>
        <taxon>Prymnesiales</taxon>
        <taxon>Prymnesiaceae</taxon>
        <taxon>Haptolina</taxon>
    </lineage>
</organism>
<dbReference type="InterPro" id="IPR039042">
    <property type="entry name" value="Alg13-like"/>
</dbReference>
<dbReference type="AlphaFoldDB" id="A0A7S3AUG2"/>
<protein>
    <recommendedName>
        <fullName evidence="4">UDP-N-acetylglucosamine transferase subunit ALG13</fullName>
        <ecNumber evidence="3">2.4.1.141</ecNumber>
    </recommendedName>
</protein>
<comment type="similarity">
    <text evidence="2">Belongs to the glycosyltransferase 28 family.</text>
</comment>
<evidence type="ECO:0000256" key="6">
    <source>
        <dbReference type="ARBA" id="ARBA00022679"/>
    </source>
</evidence>
<dbReference type="EMBL" id="HBHX01029495">
    <property type="protein sequence ID" value="CAE0115749.1"/>
    <property type="molecule type" value="Transcribed_RNA"/>
</dbReference>
<evidence type="ECO:0000256" key="1">
    <source>
        <dbReference type="ARBA" id="ARBA00004240"/>
    </source>
</evidence>
<dbReference type="SUPFAM" id="SSF53756">
    <property type="entry name" value="UDP-Glycosyltransferase/glycogen phosphorylase"/>
    <property type="match status" value="1"/>
</dbReference>
<dbReference type="GO" id="GO:0004577">
    <property type="term" value="F:N-acetylglucosaminyldiphosphodolichol N-acetylglucosaminyltransferase activity"/>
    <property type="evidence" value="ECO:0007669"/>
    <property type="project" value="UniProtKB-EC"/>
</dbReference>
<dbReference type="PANTHER" id="PTHR12867:SF6">
    <property type="entry name" value="N-ACETYLGLUCOSAMINYLDIPHOSPHODOLICHOL N-ACETYLGLUCOSAMINYLTRANSFERASE"/>
    <property type="match status" value="1"/>
</dbReference>
<dbReference type="GO" id="GO:0006488">
    <property type="term" value="P:dolichol-linked oligosaccharide biosynthetic process"/>
    <property type="evidence" value="ECO:0007669"/>
    <property type="project" value="InterPro"/>
</dbReference>
<keyword evidence="7" id="KW-0256">Endoplasmic reticulum</keyword>
<evidence type="ECO:0000256" key="7">
    <source>
        <dbReference type="ARBA" id="ARBA00022824"/>
    </source>
</evidence>
<evidence type="ECO:0000256" key="3">
    <source>
        <dbReference type="ARBA" id="ARBA00012614"/>
    </source>
</evidence>
<gene>
    <name evidence="9" type="ORF">HERI1096_LOCUS16434</name>
</gene>
<feature type="domain" description="Glycosyl transferase family 28 C-terminal" evidence="8">
    <location>
        <begin position="2"/>
        <end position="139"/>
    </location>
</feature>
<proteinExistence type="inferred from homology"/>
<dbReference type="EC" id="2.4.1.141" evidence="3"/>
<accession>A0A7S3AUG2</accession>
<dbReference type="PANTHER" id="PTHR12867">
    <property type="entry name" value="GLYCOSYL TRANSFERASE-RELATED"/>
    <property type="match status" value="1"/>
</dbReference>
<dbReference type="GO" id="GO:0005783">
    <property type="term" value="C:endoplasmic reticulum"/>
    <property type="evidence" value="ECO:0007669"/>
    <property type="project" value="UniProtKB-SubCell"/>
</dbReference>
<keyword evidence="6" id="KW-0808">Transferase</keyword>
<reference evidence="9" key="1">
    <citation type="submission" date="2021-01" db="EMBL/GenBank/DDBJ databases">
        <authorList>
            <person name="Corre E."/>
            <person name="Pelletier E."/>
            <person name="Niang G."/>
            <person name="Scheremetjew M."/>
            <person name="Finn R."/>
            <person name="Kale V."/>
            <person name="Holt S."/>
            <person name="Cochrane G."/>
            <person name="Meng A."/>
            <person name="Brown T."/>
            <person name="Cohen L."/>
        </authorList>
    </citation>
    <scope>NUCLEOTIDE SEQUENCE</scope>
    <source>
        <strain evidence="9">CCMP281</strain>
    </source>
</reference>
<evidence type="ECO:0000256" key="4">
    <source>
        <dbReference type="ARBA" id="ARBA00017468"/>
    </source>
</evidence>